<comment type="similarity">
    <text evidence="11">Belongs to the PpiD chaperone family.</text>
</comment>
<dbReference type="Pfam" id="PF13145">
    <property type="entry name" value="Rotamase_2"/>
    <property type="match status" value="1"/>
</dbReference>
<dbReference type="RefSeq" id="WP_238202763.1">
    <property type="nucleotide sequence ID" value="NZ_BPQE01000011.1"/>
</dbReference>
<comment type="caution">
    <text evidence="17">The sequence shown here is derived from an EMBL/GenBank/DDBJ whole genome shotgun (WGS) entry which is preliminary data.</text>
</comment>
<evidence type="ECO:0000313" key="18">
    <source>
        <dbReference type="Proteomes" id="UP001231124"/>
    </source>
</evidence>
<keyword evidence="4" id="KW-0997">Cell inner membrane</keyword>
<evidence type="ECO:0000256" key="2">
    <source>
        <dbReference type="ARBA" id="ARBA00018370"/>
    </source>
</evidence>
<evidence type="ECO:0000256" key="15">
    <source>
        <dbReference type="SAM" id="Phobius"/>
    </source>
</evidence>
<organism evidence="17 18">
    <name type="scientific">Methylobacterium aerolatum</name>
    <dbReference type="NCBI Taxonomy" id="418708"/>
    <lineage>
        <taxon>Bacteria</taxon>
        <taxon>Pseudomonadati</taxon>
        <taxon>Pseudomonadota</taxon>
        <taxon>Alphaproteobacteria</taxon>
        <taxon>Hyphomicrobiales</taxon>
        <taxon>Methylobacteriaceae</taxon>
        <taxon>Methylobacterium</taxon>
    </lineage>
</organism>
<feature type="transmembrane region" description="Helical" evidence="15">
    <location>
        <begin position="12"/>
        <end position="34"/>
    </location>
</feature>
<dbReference type="Pfam" id="PF13624">
    <property type="entry name" value="SurA_N_3"/>
    <property type="match status" value="1"/>
</dbReference>
<dbReference type="InterPro" id="IPR027304">
    <property type="entry name" value="Trigger_fact/SurA_dom_sf"/>
</dbReference>
<keyword evidence="7 15" id="KW-0472">Membrane</keyword>
<comment type="subcellular location">
    <subcellularLocation>
        <location evidence="1">Cell inner membrane</location>
        <topology evidence="1">Single-pass type II membrane protein</topology>
        <orientation evidence="1">Periplasmic side</orientation>
    </subcellularLocation>
</comment>
<protein>
    <recommendedName>
        <fullName evidence="2">Parvulin-like PPIase</fullName>
    </recommendedName>
    <alternativeName>
        <fullName evidence="9">Peptidyl-prolyl cis-trans isomerase plp</fullName>
    </alternativeName>
    <alternativeName>
        <fullName evidence="12">Periplasmic chaperone PpiD</fullName>
    </alternativeName>
    <alternativeName>
        <fullName evidence="13">Periplasmic folding chaperone</fullName>
    </alternativeName>
    <alternativeName>
        <fullName evidence="10">Rotamase plp</fullName>
    </alternativeName>
</protein>
<keyword evidence="14 17" id="KW-0413">Isomerase</keyword>
<evidence type="ECO:0000256" key="13">
    <source>
        <dbReference type="ARBA" id="ARBA00042775"/>
    </source>
</evidence>
<dbReference type="InterPro" id="IPR000297">
    <property type="entry name" value="PPIase_PpiC"/>
</dbReference>
<reference evidence="17 18" key="1">
    <citation type="submission" date="2023-07" db="EMBL/GenBank/DDBJ databases">
        <title>Genomic Encyclopedia of Type Strains, Phase IV (KMG-IV): sequencing the most valuable type-strain genomes for metagenomic binning, comparative biology and taxonomic classification.</title>
        <authorList>
            <person name="Goeker M."/>
        </authorList>
    </citation>
    <scope>NUCLEOTIDE SEQUENCE [LARGE SCALE GENOMIC DNA]</scope>
    <source>
        <strain evidence="17 18">DSM 19013</strain>
    </source>
</reference>
<evidence type="ECO:0000256" key="3">
    <source>
        <dbReference type="ARBA" id="ARBA00022475"/>
    </source>
</evidence>
<proteinExistence type="inferred from homology"/>
<dbReference type="Gene3D" id="1.10.4030.10">
    <property type="entry name" value="Porin chaperone SurA, peptide-binding domain"/>
    <property type="match status" value="1"/>
</dbReference>
<evidence type="ECO:0000256" key="14">
    <source>
        <dbReference type="PROSITE-ProRule" id="PRU00278"/>
    </source>
</evidence>
<keyword evidence="8" id="KW-0143">Chaperone</keyword>
<dbReference type="PANTHER" id="PTHR47529">
    <property type="entry name" value="PEPTIDYL-PROLYL CIS-TRANS ISOMERASE D"/>
    <property type="match status" value="1"/>
</dbReference>
<keyword evidence="3" id="KW-1003">Cell membrane</keyword>
<evidence type="ECO:0000256" key="7">
    <source>
        <dbReference type="ARBA" id="ARBA00023136"/>
    </source>
</evidence>
<evidence type="ECO:0000256" key="9">
    <source>
        <dbReference type="ARBA" id="ARBA00030642"/>
    </source>
</evidence>
<dbReference type="EMBL" id="JAUSVP010000005">
    <property type="protein sequence ID" value="MDQ0447630.1"/>
    <property type="molecule type" value="Genomic_DNA"/>
</dbReference>
<keyword evidence="18" id="KW-1185">Reference proteome</keyword>
<accession>A0ABU0HZ73</accession>
<dbReference type="InterPro" id="IPR052029">
    <property type="entry name" value="PpiD_chaperone"/>
</dbReference>
<gene>
    <name evidence="17" type="ORF">QO012_002130</name>
</gene>
<sequence>MLQGIRAASEHWLGKIVMTVIFSLLMLGMGIYGVEDLIRGGSSNAVATVGSTKITAEKVRETYQNQLQRYQVQLKRTLTPDQARALGLDRQVMSQLITEAALDQKTRDLGLAVPDSAVLRAIREEKSFQTADGKFDPQLFYQTLQRAGLNETMFVREQRSVIARLQLAEAVSGGIHVPEALREAVHRYVTERRGASFLFLTSTDAGQIPEPSEDELKTWYTANKGQFLAPEVRSATILAVDPEKLAKPEAVSEEDVRKAYDLNKDRYGAPEKRTIQQIVFPDAAAAEAARKEIEAGTKSFEQVAEARGTDPKDLTLGTLTRDGLFDKTVGDAAFALPEGGVSEPVQGRFGTVLLRVTKIEPGTVKPFEEVADEVRKGLALQRARDSVESTRDAIEDQRSAGKTLAEIAADRQIPLIAVDGVDAQGKAADGTPVTTIPDADTTLPALFRAEIGGDNEPLRTKANGYLWYDVTKIDAAHDRPLDEVKAKVKDGWTAAEVAKRLQAKGRELVEALDKGETFEDVAKRVGANLQETTDLARNQPKDMLTGDVVNLIFATPKDKSGSAASGGSRVVFKVTSATMPAFVPDSPSDKTVTQNFQSALSDDVLSEFIADVQKNAGVKVDQAALRKVFGGEY</sequence>
<evidence type="ECO:0000259" key="16">
    <source>
        <dbReference type="PROSITE" id="PS50198"/>
    </source>
</evidence>
<evidence type="ECO:0000256" key="12">
    <source>
        <dbReference type="ARBA" id="ARBA00040743"/>
    </source>
</evidence>
<keyword evidence="5 15" id="KW-0812">Transmembrane</keyword>
<evidence type="ECO:0000256" key="4">
    <source>
        <dbReference type="ARBA" id="ARBA00022519"/>
    </source>
</evidence>
<dbReference type="PROSITE" id="PS50198">
    <property type="entry name" value="PPIC_PPIASE_2"/>
    <property type="match status" value="1"/>
</dbReference>
<evidence type="ECO:0000256" key="10">
    <source>
        <dbReference type="ARBA" id="ARBA00031484"/>
    </source>
</evidence>
<dbReference type="InterPro" id="IPR046357">
    <property type="entry name" value="PPIase_dom_sf"/>
</dbReference>
<evidence type="ECO:0000256" key="1">
    <source>
        <dbReference type="ARBA" id="ARBA00004382"/>
    </source>
</evidence>
<evidence type="ECO:0000256" key="11">
    <source>
        <dbReference type="ARBA" id="ARBA00038408"/>
    </source>
</evidence>
<dbReference type="SUPFAM" id="SSF54534">
    <property type="entry name" value="FKBP-like"/>
    <property type="match status" value="1"/>
</dbReference>
<dbReference type="SUPFAM" id="SSF109998">
    <property type="entry name" value="Triger factor/SurA peptide-binding domain-like"/>
    <property type="match status" value="1"/>
</dbReference>
<feature type="domain" description="PpiC" evidence="16">
    <location>
        <begin position="270"/>
        <end position="358"/>
    </location>
</feature>
<evidence type="ECO:0000256" key="6">
    <source>
        <dbReference type="ARBA" id="ARBA00022989"/>
    </source>
</evidence>
<keyword evidence="14" id="KW-0697">Rotamase</keyword>
<evidence type="ECO:0000313" key="17">
    <source>
        <dbReference type="EMBL" id="MDQ0447630.1"/>
    </source>
</evidence>
<evidence type="ECO:0000256" key="8">
    <source>
        <dbReference type="ARBA" id="ARBA00023186"/>
    </source>
</evidence>
<dbReference type="Gene3D" id="3.10.50.40">
    <property type="match status" value="1"/>
</dbReference>
<dbReference type="GO" id="GO:0003755">
    <property type="term" value="F:peptidyl-prolyl cis-trans isomerase activity"/>
    <property type="evidence" value="ECO:0007669"/>
    <property type="project" value="UniProtKB-EC"/>
</dbReference>
<dbReference type="Proteomes" id="UP001231124">
    <property type="component" value="Unassembled WGS sequence"/>
</dbReference>
<evidence type="ECO:0000256" key="5">
    <source>
        <dbReference type="ARBA" id="ARBA00022692"/>
    </source>
</evidence>
<name>A0ABU0HZ73_9HYPH</name>
<keyword evidence="6 15" id="KW-1133">Transmembrane helix</keyword>
<dbReference type="PANTHER" id="PTHR47529:SF1">
    <property type="entry name" value="PERIPLASMIC CHAPERONE PPID"/>
    <property type="match status" value="1"/>
</dbReference>